<feature type="transmembrane region" description="Helical" evidence="1">
    <location>
        <begin position="224"/>
        <end position="244"/>
    </location>
</feature>
<gene>
    <name evidence="2" type="ORF">CGZ75_18450</name>
</gene>
<feature type="transmembrane region" description="Helical" evidence="1">
    <location>
        <begin position="142"/>
        <end position="163"/>
    </location>
</feature>
<feature type="transmembrane region" description="Helical" evidence="1">
    <location>
        <begin position="20"/>
        <end position="40"/>
    </location>
</feature>
<feature type="transmembrane region" description="Helical" evidence="1">
    <location>
        <begin position="170"/>
        <end position="187"/>
    </location>
</feature>
<keyword evidence="1" id="KW-0812">Transmembrane</keyword>
<dbReference type="Proteomes" id="UP000215145">
    <property type="component" value="Unassembled WGS sequence"/>
</dbReference>
<dbReference type="OrthoDB" id="9781996at2"/>
<dbReference type="CDD" id="cd21809">
    <property type="entry name" value="ABC-2_lan_permease-like"/>
    <property type="match status" value="1"/>
</dbReference>
<protein>
    <recommendedName>
        <fullName evidence="4">Lantibiotic ABC transporter permease</fullName>
    </recommendedName>
</protein>
<keyword evidence="1" id="KW-0472">Membrane</keyword>
<dbReference type="PANTHER" id="PTHR37305">
    <property type="entry name" value="INTEGRAL MEMBRANE PROTEIN-RELATED"/>
    <property type="match status" value="1"/>
</dbReference>
<dbReference type="EMBL" id="NMUQ01000002">
    <property type="protein sequence ID" value="OXM14848.1"/>
    <property type="molecule type" value="Genomic_DNA"/>
</dbReference>
<feature type="transmembrane region" description="Helical" evidence="1">
    <location>
        <begin position="60"/>
        <end position="80"/>
    </location>
</feature>
<sequence length="248" mass="26958">MPADMNKLLPTEWIKLRRSIIWLLLPISPLLAALSGWSPLDIGKEPLQAWQEALAVGATVHGLFFLPLLTGICAALICRYEHAAGGWKQLAALPVRRSSVYLAKMTVLAALLALLQLLYGAAMLVGGMLKGAPIDAIPWEMIGMLVGYGWLASLPLAALQLWVSTAWQSFAAPLAVNVVFTLPNMLVTNSEDIAPWYPWAQPLLAMMPQDRYDVGAFTVSVETLFIVVAGSFVVFLGAGWTSFLRRAV</sequence>
<comment type="caution">
    <text evidence="2">The sequence shown here is derived from an EMBL/GenBank/DDBJ whole genome shotgun (WGS) entry which is preliminary data.</text>
</comment>
<organism evidence="2 3">
    <name type="scientific">Paenibacillus herberti</name>
    <dbReference type="NCBI Taxonomy" id="1619309"/>
    <lineage>
        <taxon>Bacteria</taxon>
        <taxon>Bacillati</taxon>
        <taxon>Bacillota</taxon>
        <taxon>Bacilli</taxon>
        <taxon>Bacillales</taxon>
        <taxon>Paenibacillaceae</taxon>
        <taxon>Paenibacillus</taxon>
    </lineage>
</organism>
<evidence type="ECO:0000313" key="3">
    <source>
        <dbReference type="Proteomes" id="UP000215145"/>
    </source>
</evidence>
<name>A0A229NY75_9BACL</name>
<keyword evidence="1" id="KW-1133">Transmembrane helix</keyword>
<evidence type="ECO:0000256" key="1">
    <source>
        <dbReference type="SAM" id="Phobius"/>
    </source>
</evidence>
<dbReference type="PANTHER" id="PTHR37305:SF1">
    <property type="entry name" value="MEMBRANE PROTEIN"/>
    <property type="match status" value="1"/>
</dbReference>
<feature type="transmembrane region" description="Helical" evidence="1">
    <location>
        <begin position="101"/>
        <end position="122"/>
    </location>
</feature>
<reference evidence="2 3" key="1">
    <citation type="submission" date="2017-07" db="EMBL/GenBank/DDBJ databases">
        <title>Paenibacillus herberti R33 genome sequencing and assembly.</title>
        <authorList>
            <person name="Su W."/>
        </authorList>
    </citation>
    <scope>NUCLEOTIDE SEQUENCE [LARGE SCALE GENOMIC DNA]</scope>
    <source>
        <strain evidence="2 3">R33</strain>
    </source>
</reference>
<dbReference type="AlphaFoldDB" id="A0A229NY75"/>
<accession>A0A229NY75</accession>
<dbReference type="Pfam" id="PF12730">
    <property type="entry name" value="ABC2_membrane_4"/>
    <property type="match status" value="1"/>
</dbReference>
<evidence type="ECO:0008006" key="4">
    <source>
        <dbReference type="Google" id="ProtNLM"/>
    </source>
</evidence>
<evidence type="ECO:0000313" key="2">
    <source>
        <dbReference type="EMBL" id="OXM14848.1"/>
    </source>
</evidence>
<keyword evidence="3" id="KW-1185">Reference proteome</keyword>
<proteinExistence type="predicted"/>